<sequence length="93" mass="10992">MDIDLDFSELYHNRGDYPDKISQKEILSVYTNPKSRILELDGYPKTELFHLICGYGQSKRILLMAGKFENNRIKVLQVKVAEENEIERYYCSR</sequence>
<organism evidence="1 2">
    <name type="scientific">Negadavirga shengliensis</name>
    <dbReference type="NCBI Taxonomy" id="1389218"/>
    <lineage>
        <taxon>Bacteria</taxon>
        <taxon>Pseudomonadati</taxon>
        <taxon>Bacteroidota</taxon>
        <taxon>Cytophagia</taxon>
        <taxon>Cytophagales</taxon>
        <taxon>Cyclobacteriaceae</taxon>
        <taxon>Negadavirga</taxon>
    </lineage>
</organism>
<proteinExistence type="predicted"/>
<dbReference type="RefSeq" id="WP_377064394.1">
    <property type="nucleotide sequence ID" value="NZ_JBHSJJ010000005.1"/>
</dbReference>
<gene>
    <name evidence="1" type="ORF">ACFPFU_10920</name>
</gene>
<name>A0ABV9T0S5_9BACT</name>
<protein>
    <recommendedName>
        <fullName evidence="3">BrnT family toxin</fullName>
    </recommendedName>
</protein>
<dbReference type="Proteomes" id="UP001595818">
    <property type="component" value="Unassembled WGS sequence"/>
</dbReference>
<keyword evidence="2" id="KW-1185">Reference proteome</keyword>
<evidence type="ECO:0000313" key="2">
    <source>
        <dbReference type="Proteomes" id="UP001595818"/>
    </source>
</evidence>
<dbReference type="EMBL" id="JBHSJJ010000005">
    <property type="protein sequence ID" value="MFC4872203.1"/>
    <property type="molecule type" value="Genomic_DNA"/>
</dbReference>
<reference evidence="2" key="1">
    <citation type="journal article" date="2019" name="Int. J. Syst. Evol. Microbiol.">
        <title>The Global Catalogue of Microorganisms (GCM) 10K type strain sequencing project: providing services to taxonomists for standard genome sequencing and annotation.</title>
        <authorList>
            <consortium name="The Broad Institute Genomics Platform"/>
            <consortium name="The Broad Institute Genome Sequencing Center for Infectious Disease"/>
            <person name="Wu L."/>
            <person name="Ma J."/>
        </authorList>
    </citation>
    <scope>NUCLEOTIDE SEQUENCE [LARGE SCALE GENOMIC DNA]</scope>
    <source>
        <strain evidence="2">CGMCC 4.7466</strain>
    </source>
</reference>
<accession>A0ABV9T0S5</accession>
<evidence type="ECO:0008006" key="3">
    <source>
        <dbReference type="Google" id="ProtNLM"/>
    </source>
</evidence>
<comment type="caution">
    <text evidence="1">The sequence shown here is derived from an EMBL/GenBank/DDBJ whole genome shotgun (WGS) entry which is preliminary data.</text>
</comment>
<evidence type="ECO:0000313" key="1">
    <source>
        <dbReference type="EMBL" id="MFC4872203.1"/>
    </source>
</evidence>